<keyword evidence="2 4" id="KW-0863">Zinc-finger</keyword>
<reference evidence="7" key="1">
    <citation type="submission" date="2021-02" db="EMBL/GenBank/DDBJ databases">
        <authorList>
            <person name="Nowell W R."/>
        </authorList>
    </citation>
    <scope>NUCLEOTIDE SEQUENCE</scope>
    <source>
        <strain evidence="7">Ploen Becks lab</strain>
    </source>
</reference>
<dbReference type="InterPro" id="IPR011011">
    <property type="entry name" value="Znf_FYVE_PHD"/>
</dbReference>
<feature type="region of interest" description="Disordered" evidence="5">
    <location>
        <begin position="480"/>
        <end position="499"/>
    </location>
</feature>
<dbReference type="InterPro" id="IPR001965">
    <property type="entry name" value="Znf_PHD"/>
</dbReference>
<evidence type="ECO:0000259" key="6">
    <source>
        <dbReference type="PROSITE" id="PS50016"/>
    </source>
</evidence>
<evidence type="ECO:0000256" key="2">
    <source>
        <dbReference type="ARBA" id="ARBA00022771"/>
    </source>
</evidence>
<evidence type="ECO:0000313" key="8">
    <source>
        <dbReference type="Proteomes" id="UP000663879"/>
    </source>
</evidence>
<dbReference type="Proteomes" id="UP000663879">
    <property type="component" value="Unassembled WGS sequence"/>
</dbReference>
<dbReference type="InterPro" id="IPR028938">
    <property type="entry name" value="Rsf1-like"/>
</dbReference>
<dbReference type="InterPro" id="IPR019786">
    <property type="entry name" value="Zinc_finger_PHD-type_CS"/>
</dbReference>
<evidence type="ECO:0000256" key="3">
    <source>
        <dbReference type="ARBA" id="ARBA00022833"/>
    </source>
</evidence>
<keyword evidence="1" id="KW-0479">Metal-binding</keyword>
<feature type="region of interest" description="Disordered" evidence="5">
    <location>
        <begin position="429"/>
        <end position="464"/>
    </location>
</feature>
<evidence type="ECO:0000313" key="7">
    <source>
        <dbReference type="EMBL" id="CAF0709226.1"/>
    </source>
</evidence>
<feature type="region of interest" description="Disordered" evidence="5">
    <location>
        <begin position="216"/>
        <end position="244"/>
    </location>
</feature>
<organism evidence="7 8">
    <name type="scientific">Brachionus calyciflorus</name>
    <dbReference type="NCBI Taxonomy" id="104777"/>
    <lineage>
        <taxon>Eukaryota</taxon>
        <taxon>Metazoa</taxon>
        <taxon>Spiralia</taxon>
        <taxon>Gnathifera</taxon>
        <taxon>Rotifera</taxon>
        <taxon>Eurotatoria</taxon>
        <taxon>Monogononta</taxon>
        <taxon>Pseudotrocha</taxon>
        <taxon>Ploima</taxon>
        <taxon>Brachionidae</taxon>
        <taxon>Brachionus</taxon>
    </lineage>
</organism>
<keyword evidence="8" id="KW-1185">Reference proteome</keyword>
<gene>
    <name evidence="7" type="ORF">OXX778_LOCUS771</name>
</gene>
<accession>A0A813M4C7</accession>
<dbReference type="SUPFAM" id="SSF57903">
    <property type="entry name" value="FYVE/PHD zinc finger"/>
    <property type="match status" value="1"/>
</dbReference>
<dbReference type="EMBL" id="CAJNOC010000041">
    <property type="protein sequence ID" value="CAF0709226.1"/>
    <property type="molecule type" value="Genomic_DNA"/>
</dbReference>
<name>A0A813M4C7_9BILA</name>
<feature type="domain" description="PHD-type" evidence="6">
    <location>
        <begin position="287"/>
        <end position="337"/>
    </location>
</feature>
<feature type="compositionally biased region" description="Polar residues" evidence="5">
    <location>
        <begin position="480"/>
        <end position="498"/>
    </location>
</feature>
<dbReference type="SMART" id="SM00249">
    <property type="entry name" value="PHD"/>
    <property type="match status" value="1"/>
</dbReference>
<keyword evidence="3" id="KW-0862">Zinc</keyword>
<evidence type="ECO:0000256" key="5">
    <source>
        <dbReference type="SAM" id="MobiDB-lite"/>
    </source>
</evidence>
<dbReference type="CDD" id="cd15543">
    <property type="entry name" value="PHD_RSF1"/>
    <property type="match status" value="1"/>
</dbReference>
<dbReference type="GO" id="GO:0008270">
    <property type="term" value="F:zinc ion binding"/>
    <property type="evidence" value="ECO:0007669"/>
    <property type="project" value="UniProtKB-KW"/>
</dbReference>
<dbReference type="PANTHER" id="PTHR14296">
    <property type="entry name" value="REMODELING AND SPACING FACTOR 1"/>
    <property type="match status" value="1"/>
</dbReference>
<dbReference type="OrthoDB" id="332390at2759"/>
<evidence type="ECO:0000256" key="1">
    <source>
        <dbReference type="ARBA" id="ARBA00022723"/>
    </source>
</evidence>
<dbReference type="PANTHER" id="PTHR14296:SF16">
    <property type="entry name" value="REMODELING AND SPACING FACTOR 1"/>
    <property type="match status" value="1"/>
</dbReference>
<comment type="caution">
    <text evidence="7">The sequence shown here is derived from an EMBL/GenBank/DDBJ whole genome shotgun (WGS) entry which is preliminary data.</text>
</comment>
<dbReference type="GO" id="GO:0045892">
    <property type="term" value="P:negative regulation of DNA-templated transcription"/>
    <property type="evidence" value="ECO:0007669"/>
    <property type="project" value="TreeGrafter"/>
</dbReference>
<evidence type="ECO:0000256" key="4">
    <source>
        <dbReference type="PROSITE-ProRule" id="PRU00146"/>
    </source>
</evidence>
<dbReference type="AlphaFoldDB" id="A0A813M4C7"/>
<dbReference type="InterPro" id="IPR019787">
    <property type="entry name" value="Znf_PHD-finger"/>
</dbReference>
<dbReference type="PROSITE" id="PS01359">
    <property type="entry name" value="ZF_PHD_1"/>
    <property type="match status" value="1"/>
</dbReference>
<dbReference type="PROSITE" id="PS50016">
    <property type="entry name" value="ZF_PHD_2"/>
    <property type="match status" value="1"/>
</dbReference>
<proteinExistence type="predicted"/>
<dbReference type="GO" id="GO:0042393">
    <property type="term" value="F:histone binding"/>
    <property type="evidence" value="ECO:0007669"/>
    <property type="project" value="TreeGrafter"/>
</dbReference>
<sequence length="579" mass="68375">MLKNEPKIPSTLKAEVNLDLLYQDINYGVILSFMDKFGRFFFLKEFIFDEFELSLLDTNETKQNLKDFLWYLIRNTSFGKTAKKEKLNSCLFKYVDKIFGDNLKYEKEFCYLDLPSKITVIKSLLDAQFDENPRMKPSLNEQTDGVDGLRSRPIGRDINGYSYWFYVDTEFNLRLFSQYSIDIDGFSWKLIAKDNQQVRDLIDQLIKEPLLEKLQKSVAPKPEQSHQELNKPKKSNRQKKTLSDSIDDEQITLKEIKKRLDLAHTTIKTGCPSNETNSTFSDDIEEESRCTKCSKIKSEYMLIMCDSCDLVYHVDCLKPILEQIPDGDWHCPICEHDKLIKDLQIKIEQIEHDKKEYQKKKVIKLQREDEEKRKQMEIKLEMESRMLSKKFEETIASLENRTGKRACRAKSQINYTFEDYDRQIKEATGGLNNDESENEDKKSHESFKLNSEQSDVSDDSGRDEKVDSFSEFELDIQQNYLSSDNSNESEHTITNQKPKTLKKFKRVQSELKSQDEDETDLEQQNQLNLNNRFRKFGIFRKKLKKRIIQDSDDDYTAYNEDDYLDQNIMDQQQQQQQEI</sequence>
<dbReference type="InterPro" id="IPR013083">
    <property type="entry name" value="Znf_RING/FYVE/PHD"/>
</dbReference>
<protein>
    <recommendedName>
        <fullName evidence="6">PHD-type domain-containing protein</fullName>
    </recommendedName>
</protein>
<dbReference type="GO" id="GO:0031213">
    <property type="term" value="C:RSF complex"/>
    <property type="evidence" value="ECO:0007669"/>
    <property type="project" value="InterPro"/>
</dbReference>
<dbReference type="Gene3D" id="3.30.40.10">
    <property type="entry name" value="Zinc/RING finger domain, C3HC4 (zinc finger)"/>
    <property type="match status" value="1"/>
</dbReference>
<dbReference type="Pfam" id="PF00628">
    <property type="entry name" value="PHD"/>
    <property type="match status" value="1"/>
</dbReference>